<protein>
    <submittedName>
        <fullName evidence="1">Uncharacterized protein</fullName>
    </submittedName>
</protein>
<evidence type="ECO:0000313" key="2">
    <source>
        <dbReference type="Proteomes" id="UP000828941"/>
    </source>
</evidence>
<comment type="caution">
    <text evidence="1">The sequence shown here is derived from an EMBL/GenBank/DDBJ whole genome shotgun (WGS) entry which is preliminary data.</text>
</comment>
<dbReference type="EMBL" id="CM039428">
    <property type="protein sequence ID" value="KAI4352172.1"/>
    <property type="molecule type" value="Genomic_DNA"/>
</dbReference>
<gene>
    <name evidence="1" type="ORF">L6164_006450</name>
</gene>
<organism evidence="1 2">
    <name type="scientific">Bauhinia variegata</name>
    <name type="common">Purple orchid tree</name>
    <name type="synonym">Phanera variegata</name>
    <dbReference type="NCBI Taxonomy" id="167791"/>
    <lineage>
        <taxon>Eukaryota</taxon>
        <taxon>Viridiplantae</taxon>
        <taxon>Streptophyta</taxon>
        <taxon>Embryophyta</taxon>
        <taxon>Tracheophyta</taxon>
        <taxon>Spermatophyta</taxon>
        <taxon>Magnoliopsida</taxon>
        <taxon>eudicotyledons</taxon>
        <taxon>Gunneridae</taxon>
        <taxon>Pentapetalae</taxon>
        <taxon>rosids</taxon>
        <taxon>fabids</taxon>
        <taxon>Fabales</taxon>
        <taxon>Fabaceae</taxon>
        <taxon>Cercidoideae</taxon>
        <taxon>Cercideae</taxon>
        <taxon>Bauhiniinae</taxon>
        <taxon>Bauhinia</taxon>
    </lineage>
</organism>
<evidence type="ECO:0000313" key="1">
    <source>
        <dbReference type="EMBL" id="KAI4352172.1"/>
    </source>
</evidence>
<accession>A0ACB9PWJ0</accession>
<reference evidence="1 2" key="1">
    <citation type="journal article" date="2022" name="DNA Res.">
        <title>Chromosomal-level genome assembly of the orchid tree Bauhinia variegata (Leguminosae; Cercidoideae) supports the allotetraploid origin hypothesis of Bauhinia.</title>
        <authorList>
            <person name="Zhong Y."/>
            <person name="Chen Y."/>
            <person name="Zheng D."/>
            <person name="Pang J."/>
            <person name="Liu Y."/>
            <person name="Luo S."/>
            <person name="Meng S."/>
            <person name="Qian L."/>
            <person name="Wei D."/>
            <person name="Dai S."/>
            <person name="Zhou R."/>
        </authorList>
    </citation>
    <scope>NUCLEOTIDE SEQUENCE [LARGE SCALE GENOMIC DNA]</scope>
    <source>
        <strain evidence="1">BV-YZ2020</strain>
    </source>
</reference>
<proteinExistence type="predicted"/>
<name>A0ACB9PWJ0_BAUVA</name>
<sequence>MDSNKISQAKEEEQAVQQFWQQQMLDIDNNEVPNNHPQLPLAEIKKMIRADREFKISAELPIVLGKACEIFIKELALRTWMCTEESKRRTMHICDMARAVERSDFLDFLRGVIPTDDHHISVHGQEDKEDIAEKSAEGAQSYPAGFKDPTMENMGSGSGNSSVE</sequence>
<dbReference type="Proteomes" id="UP000828941">
    <property type="component" value="Chromosome 3"/>
</dbReference>
<keyword evidence="2" id="KW-1185">Reference proteome</keyword>